<dbReference type="InterPro" id="IPR036691">
    <property type="entry name" value="Endo/exonu/phosph_ase_sf"/>
</dbReference>
<reference evidence="5 6" key="1">
    <citation type="submission" date="2016-10" db="EMBL/GenBank/DDBJ databases">
        <authorList>
            <person name="de Groot N.N."/>
        </authorList>
    </citation>
    <scope>NUCLEOTIDE SEQUENCE [LARGE SCALE GENOMIC DNA]</scope>
    <source>
        <strain evidence="5 6">CBS 141442</strain>
    </source>
</reference>
<dbReference type="PANTHER" id="PTHR12121">
    <property type="entry name" value="CARBON CATABOLITE REPRESSOR PROTEIN 4"/>
    <property type="match status" value="1"/>
</dbReference>
<feature type="compositionally biased region" description="Basic and acidic residues" evidence="3">
    <location>
        <begin position="26"/>
        <end position="52"/>
    </location>
</feature>
<evidence type="ECO:0000259" key="4">
    <source>
        <dbReference type="Pfam" id="PF03372"/>
    </source>
</evidence>
<keyword evidence="6" id="KW-1185">Reference proteome</keyword>
<evidence type="ECO:0000256" key="1">
    <source>
        <dbReference type="ARBA" id="ARBA00010774"/>
    </source>
</evidence>
<evidence type="ECO:0000313" key="6">
    <source>
        <dbReference type="Proteomes" id="UP000182334"/>
    </source>
</evidence>
<feature type="region of interest" description="Disordered" evidence="3">
    <location>
        <begin position="1"/>
        <end position="56"/>
    </location>
</feature>
<gene>
    <name evidence="5" type="ORF">SAMEA4029010_CIC11G00000005424</name>
</gene>
<dbReference type="AlphaFoldDB" id="A0A1L0BMN0"/>
<proteinExistence type="inferred from homology"/>
<feature type="compositionally biased region" description="Acidic residues" evidence="3">
    <location>
        <begin position="318"/>
        <end position="327"/>
    </location>
</feature>
<accession>A0A1L0BMN0</accession>
<feature type="compositionally biased region" description="Basic and acidic residues" evidence="3">
    <location>
        <begin position="307"/>
        <end position="317"/>
    </location>
</feature>
<dbReference type="OrthoDB" id="428734at2759"/>
<protein>
    <submittedName>
        <fullName evidence="5">CIC11C00000005424</fullName>
    </submittedName>
</protein>
<dbReference type="Gene3D" id="3.60.10.10">
    <property type="entry name" value="Endonuclease/exonuclease/phosphatase"/>
    <property type="match status" value="1"/>
</dbReference>
<dbReference type="Pfam" id="PF03372">
    <property type="entry name" value="Exo_endo_phos"/>
    <property type="match status" value="1"/>
</dbReference>
<comment type="similarity">
    <text evidence="1">Belongs to the CCR4/nocturin family.</text>
</comment>
<dbReference type="PANTHER" id="PTHR12121:SF45">
    <property type="entry name" value="NOCTURNIN"/>
    <property type="match status" value="1"/>
</dbReference>
<dbReference type="Proteomes" id="UP000182334">
    <property type="component" value="Chromosome III"/>
</dbReference>
<evidence type="ECO:0000256" key="2">
    <source>
        <dbReference type="ARBA" id="ARBA00022801"/>
    </source>
</evidence>
<dbReference type="GO" id="GO:0006139">
    <property type="term" value="P:nucleobase-containing compound metabolic process"/>
    <property type="evidence" value="ECO:0007669"/>
    <property type="project" value="UniProtKB-ARBA"/>
</dbReference>
<organism evidence="5 6">
    <name type="scientific">Sungouiella intermedia</name>
    <dbReference type="NCBI Taxonomy" id="45354"/>
    <lineage>
        <taxon>Eukaryota</taxon>
        <taxon>Fungi</taxon>
        <taxon>Dikarya</taxon>
        <taxon>Ascomycota</taxon>
        <taxon>Saccharomycotina</taxon>
        <taxon>Pichiomycetes</taxon>
        <taxon>Metschnikowiaceae</taxon>
        <taxon>Sungouiella</taxon>
    </lineage>
</organism>
<keyword evidence="2" id="KW-0378">Hydrolase</keyword>
<sequence>MTESTKKEDPKTKNAPPKPDFLSPEFIEKAKKIREERKEKKRLQANEKKNNNDPRLQFIKRPMLDIPGQTSDGGVEITIMSYNILAQALIRRKLFPTSGNALKWGNRSQVLLSEFKYYDSDILCLQEVDFIQYNSFWKLEFKNLGYLSQYYRADSKNHGVAIFFKSEKFAFQHSSFINYDKEKTGNVRPTAITRNVGMLVYLQFSEKLRKQYPNLTREGIIVGTTHLFWHPYGTAERTRQTCVVLQQMKEFTRILNVLYGAEKRFYRFFAGDFNSQPYDSPYLSMTAKPTTYTDRAKNVIGRSLAHQWDESKEVKEDEGPEDEDKDKEDEKEGKISTTNEIEGEADGDRKEADIDVEDSPVPKTFKFSPEVLQKIQAMEDLHNNLDMRAISLYSVGYHLVHKENAGLDNERNEPFFSNWAHAWRGLLDYIFVVSDWDKQESFANKVDSLEQLERDNHVKLLSLLRLPTPNEMGPEPSGQPRTGQYPSDHLCIIAKIELC</sequence>
<dbReference type="InterPro" id="IPR050410">
    <property type="entry name" value="CCR4/nocturin_mRNA_transcr"/>
</dbReference>
<evidence type="ECO:0000313" key="5">
    <source>
        <dbReference type="EMBL" id="SGZ52633.1"/>
    </source>
</evidence>
<dbReference type="InterPro" id="IPR005135">
    <property type="entry name" value="Endo/exonuclease/phosphatase"/>
</dbReference>
<dbReference type="GO" id="GO:0000175">
    <property type="term" value="F:3'-5'-RNA exonuclease activity"/>
    <property type="evidence" value="ECO:0007669"/>
    <property type="project" value="TreeGrafter"/>
</dbReference>
<evidence type="ECO:0000256" key="3">
    <source>
        <dbReference type="SAM" id="MobiDB-lite"/>
    </source>
</evidence>
<feature type="domain" description="Endonuclease/exonuclease/phosphatase" evidence="4">
    <location>
        <begin position="80"/>
        <end position="285"/>
    </location>
</feature>
<name>A0A1L0BMN0_9ASCO</name>
<dbReference type="SUPFAM" id="SSF56219">
    <property type="entry name" value="DNase I-like"/>
    <property type="match status" value="1"/>
</dbReference>
<dbReference type="EMBL" id="LT635758">
    <property type="protein sequence ID" value="SGZ52633.1"/>
    <property type="molecule type" value="Genomic_DNA"/>
</dbReference>
<feature type="region of interest" description="Disordered" evidence="3">
    <location>
        <begin position="307"/>
        <end position="361"/>
    </location>
</feature>
<feature type="compositionally biased region" description="Basic and acidic residues" evidence="3">
    <location>
        <begin position="1"/>
        <end position="12"/>
    </location>
</feature>